<dbReference type="AlphaFoldDB" id="A0A848M8T5"/>
<name>A0A848M8T5_PAELE</name>
<accession>A0A848M8T5</accession>
<proteinExistence type="predicted"/>
<protein>
    <submittedName>
        <fullName evidence="1">Uncharacterized protein</fullName>
    </submittedName>
</protein>
<reference evidence="1 2" key="1">
    <citation type="submission" date="2020-04" db="EMBL/GenBank/DDBJ databases">
        <title>Paenibacillus algicola sp. nov., a novel marine bacterium producing alginate lyase.</title>
        <authorList>
            <person name="Huang H."/>
        </authorList>
    </citation>
    <scope>NUCLEOTIDE SEQUENCE [LARGE SCALE GENOMIC DNA]</scope>
    <source>
        <strain evidence="1 2">L7-75</strain>
    </source>
</reference>
<keyword evidence="2" id="KW-1185">Reference proteome</keyword>
<dbReference type="RefSeq" id="WP_169506253.1">
    <property type="nucleotide sequence ID" value="NZ_JABBPN010000018.1"/>
</dbReference>
<evidence type="ECO:0000313" key="1">
    <source>
        <dbReference type="EMBL" id="NMO97467.1"/>
    </source>
</evidence>
<evidence type="ECO:0000313" key="2">
    <source>
        <dbReference type="Proteomes" id="UP000565468"/>
    </source>
</evidence>
<dbReference type="EMBL" id="JABBPN010000018">
    <property type="protein sequence ID" value="NMO97467.1"/>
    <property type="molecule type" value="Genomic_DNA"/>
</dbReference>
<sequence>MLKLVEYMERRLKEDHINEWDYKLKSENTRICINYVFEYFNNYLTEDAADEKTVLEIERIEKYKAQLENFEQDVQEWLVMVFDKHNKKMNVIIRNFIKKQELFLLFNQDSEFRSLSYECYSQLIKKYQFIRDNTEMIYEVIKQLHTIESSTRWNDNDFVINESITEWIEGAFKKHNVNLVAFAEDWVIYFFDNENLWPARHKKKSILEYRKYDYDYKQKDNLFNINELYRRLPKKSFIRGRKQELEILMMFLWLHTIDGDQEYWEEYKSKVGLNSTVMH</sequence>
<gene>
    <name evidence="1" type="ORF">HII30_17005</name>
</gene>
<dbReference type="Proteomes" id="UP000565468">
    <property type="component" value="Unassembled WGS sequence"/>
</dbReference>
<comment type="caution">
    <text evidence="1">The sequence shown here is derived from an EMBL/GenBank/DDBJ whole genome shotgun (WGS) entry which is preliminary data.</text>
</comment>
<organism evidence="1 2">
    <name type="scientific">Paenibacillus lemnae</name>
    <dbReference type="NCBI Taxonomy" id="1330551"/>
    <lineage>
        <taxon>Bacteria</taxon>
        <taxon>Bacillati</taxon>
        <taxon>Bacillota</taxon>
        <taxon>Bacilli</taxon>
        <taxon>Bacillales</taxon>
        <taxon>Paenibacillaceae</taxon>
        <taxon>Paenibacillus</taxon>
    </lineage>
</organism>